<reference evidence="4 5" key="1">
    <citation type="submission" date="2017-07" db="EMBL/GenBank/DDBJ databases">
        <title>Amycolatopsis alba DSM 44262 Genome sequencing and assembly.</title>
        <authorList>
            <person name="Kaur N."/>
            <person name="Mayilraj S."/>
        </authorList>
    </citation>
    <scope>NUCLEOTIDE SEQUENCE [LARGE SCALE GENOMIC DNA]</scope>
    <source>
        <strain evidence="4 5">DSM 44262</strain>
    </source>
</reference>
<dbReference type="Gene3D" id="2.40.110.10">
    <property type="entry name" value="Butyryl-CoA Dehydrogenase, subunit A, domain 2"/>
    <property type="match status" value="1"/>
</dbReference>
<dbReference type="GO" id="GO:0003995">
    <property type="term" value="F:acyl-CoA dehydrogenase activity"/>
    <property type="evidence" value="ECO:0007669"/>
    <property type="project" value="TreeGrafter"/>
</dbReference>
<evidence type="ECO:0000256" key="3">
    <source>
        <dbReference type="ARBA" id="ARBA00023002"/>
    </source>
</evidence>
<dbReference type="InterPro" id="IPR037069">
    <property type="entry name" value="AcylCoA_DH/ox_N_sf"/>
</dbReference>
<dbReference type="RefSeq" id="WP_020636698.1">
    <property type="nucleotide sequence ID" value="NZ_KB913032.1"/>
</dbReference>
<dbReference type="SUPFAM" id="SSF56645">
    <property type="entry name" value="Acyl-CoA dehydrogenase NM domain-like"/>
    <property type="match status" value="1"/>
</dbReference>
<dbReference type="InterPro" id="IPR009100">
    <property type="entry name" value="AcylCoA_DH/oxidase_NM_dom_sf"/>
</dbReference>
<dbReference type="InterPro" id="IPR046373">
    <property type="entry name" value="Acyl-CoA_Oxase/DH_mid-dom_sf"/>
</dbReference>
<dbReference type="Gene3D" id="1.10.540.10">
    <property type="entry name" value="Acyl-CoA dehydrogenase/oxidase, N-terminal domain"/>
    <property type="match status" value="1"/>
</dbReference>
<evidence type="ECO:0000256" key="2">
    <source>
        <dbReference type="ARBA" id="ARBA00022827"/>
    </source>
</evidence>
<organism evidence="4 5">
    <name type="scientific">Amycolatopsis alba DSM 44262</name>
    <dbReference type="NCBI Taxonomy" id="1125972"/>
    <lineage>
        <taxon>Bacteria</taxon>
        <taxon>Bacillati</taxon>
        <taxon>Actinomycetota</taxon>
        <taxon>Actinomycetes</taxon>
        <taxon>Pseudonocardiales</taxon>
        <taxon>Pseudonocardiaceae</taxon>
        <taxon>Amycolatopsis</taxon>
    </lineage>
</organism>
<sequence length="387" mass="40516">MTLAEAGKTSMKPETKLLSRERATLRRFLPALADKLAGVPLLDLERPGNESIRLFREADGTALLAPVELGGLGARALDAVQVQRALGTASPSLAAGTTMHHLSLATLLEHCQEASEAERELIAGVVRERLLLASGFAEGRTGGSVFAPTMRAVRRGGDYVINGSKKPCSLSRSMDLLLATVSVEDGGAARRGIALIPAGTPGIARRPFWESWILAGAESDEVVLDDVVVPGDLVLLNEVEDPTGQHELTGFLWFGLMISSTYLGAASALLERLLLSGKADPATYSGAAGELEAAMSAIEGIARAMDDGERGQDISARLLFTRTALHGALTRAAATMIEALGGMAFIGTSEISYLAAAVHAFGFHPPSRRSVAGPLAAYHAGSDLELA</sequence>
<keyword evidence="5" id="KW-1185">Reference proteome</keyword>
<dbReference type="AlphaFoldDB" id="A0A229REX8"/>
<dbReference type="Proteomes" id="UP000215563">
    <property type="component" value="Unassembled WGS sequence"/>
</dbReference>
<evidence type="ECO:0000313" key="5">
    <source>
        <dbReference type="Proteomes" id="UP000215563"/>
    </source>
</evidence>
<name>A0A229REX8_AMYAL</name>
<dbReference type="GO" id="GO:0050660">
    <property type="term" value="F:flavin adenine dinucleotide binding"/>
    <property type="evidence" value="ECO:0007669"/>
    <property type="project" value="InterPro"/>
</dbReference>
<evidence type="ECO:0000256" key="1">
    <source>
        <dbReference type="ARBA" id="ARBA00022630"/>
    </source>
</evidence>
<keyword evidence="1" id="KW-0285">Flavoprotein</keyword>
<dbReference type="PANTHER" id="PTHR43884">
    <property type="entry name" value="ACYL-COA DEHYDROGENASE"/>
    <property type="match status" value="1"/>
</dbReference>
<gene>
    <name evidence="4" type="ORF">CFP75_31905</name>
</gene>
<comment type="caution">
    <text evidence="4">The sequence shown here is derived from an EMBL/GenBank/DDBJ whole genome shotgun (WGS) entry which is preliminary data.</text>
</comment>
<protein>
    <submittedName>
        <fullName evidence="4">Isobutylamine N-hydroxylase</fullName>
    </submittedName>
</protein>
<keyword evidence="3" id="KW-0560">Oxidoreductase</keyword>
<evidence type="ECO:0000313" key="4">
    <source>
        <dbReference type="EMBL" id="OXM45197.1"/>
    </source>
</evidence>
<dbReference type="PANTHER" id="PTHR43884:SF20">
    <property type="entry name" value="ACYL-COA DEHYDROGENASE FADE28"/>
    <property type="match status" value="1"/>
</dbReference>
<keyword evidence="2" id="KW-0274">FAD</keyword>
<proteinExistence type="predicted"/>
<dbReference type="EMBL" id="NMQU01000106">
    <property type="protein sequence ID" value="OXM45197.1"/>
    <property type="molecule type" value="Genomic_DNA"/>
</dbReference>
<accession>A0A229REX8</accession>